<dbReference type="Pfam" id="PF10321">
    <property type="entry name" value="7TM_GPCR_Srt"/>
    <property type="match status" value="1"/>
</dbReference>
<feature type="transmembrane region" description="Helical" evidence="1">
    <location>
        <begin position="120"/>
        <end position="138"/>
    </location>
</feature>
<dbReference type="OrthoDB" id="5846777at2759"/>
<protein>
    <submittedName>
        <fullName evidence="3">G_PROTEIN_RECEP_F1_2 domain-containing protein</fullName>
    </submittedName>
</protein>
<keyword evidence="1" id="KW-0812">Transmembrane</keyword>
<feature type="transmembrane region" description="Helical" evidence="1">
    <location>
        <begin position="243"/>
        <end position="265"/>
    </location>
</feature>
<proteinExistence type="predicted"/>
<accession>A0A912MT12</accession>
<dbReference type="Proteomes" id="UP000025227">
    <property type="component" value="Unplaced"/>
</dbReference>
<dbReference type="SUPFAM" id="SSF81321">
    <property type="entry name" value="Family A G protein-coupled receptor-like"/>
    <property type="match status" value="1"/>
</dbReference>
<evidence type="ECO:0000313" key="3">
    <source>
        <dbReference type="WBParaSite" id="HCON_00129566-00002"/>
    </source>
</evidence>
<feature type="transmembrane region" description="Helical" evidence="1">
    <location>
        <begin position="176"/>
        <end position="196"/>
    </location>
</feature>
<reference evidence="3" key="1">
    <citation type="submission" date="2022-10" db="UniProtKB">
        <authorList>
            <consortium name="WormBaseParasite"/>
        </authorList>
    </citation>
    <scope>IDENTIFICATION</scope>
    <source>
        <strain evidence="3">MHco3</strain>
    </source>
</reference>
<feature type="transmembrane region" description="Helical" evidence="1">
    <location>
        <begin position="14"/>
        <end position="32"/>
    </location>
</feature>
<dbReference type="WBParaSite" id="HCON_00129566-00002">
    <property type="protein sequence ID" value="HCON_00129566-00002"/>
    <property type="gene ID" value="HCON_00129566"/>
</dbReference>
<dbReference type="InterPro" id="IPR019425">
    <property type="entry name" value="7TM_GPCR_serpentine_rcpt_Srt"/>
</dbReference>
<feature type="transmembrane region" description="Helical" evidence="1">
    <location>
        <begin position="217"/>
        <end position="237"/>
    </location>
</feature>
<sequence length="299" mass="33948">MSYKVSISLCQDQFSWSILYILCLIGMVRGKLLKIPCYRLMFFNGIVDNMDLLIGSFITAYFDFTGAVFCSSIALNWFAGYFSWSMWVGGSFNCMVLALNRVAEMTPSASRLGFLFRGKLLLSWMVLSVVIMATLPFISRTHPFNSVIGTYIISPVITDDVTQESSYFAHLFVPSYNVTVVIVLFTLYSFLCFNIIKMRSIVKGGNYKLQIQLFTQALCICTATAMIALLYSWLMLFPAPPTMAIASHILWQLSHGLHGVMYLCLNRQIRGEVLRMFGLEKQQVIKSVATVQTMDRRRM</sequence>
<keyword evidence="2" id="KW-1185">Reference proteome</keyword>
<dbReference type="PANTHER" id="PTHR23021:SF11">
    <property type="entry name" value="SERPENTINE RECEPTOR, CLASS T"/>
    <property type="match status" value="1"/>
</dbReference>
<evidence type="ECO:0000313" key="2">
    <source>
        <dbReference type="Proteomes" id="UP000025227"/>
    </source>
</evidence>
<dbReference type="PANTHER" id="PTHR23021">
    <property type="entry name" value="SERPENTINE RECEPTOR, CLASS T"/>
    <property type="match status" value="1"/>
</dbReference>
<organism evidence="2 3">
    <name type="scientific">Haemonchus contortus</name>
    <name type="common">Barber pole worm</name>
    <dbReference type="NCBI Taxonomy" id="6289"/>
    <lineage>
        <taxon>Eukaryota</taxon>
        <taxon>Metazoa</taxon>
        <taxon>Ecdysozoa</taxon>
        <taxon>Nematoda</taxon>
        <taxon>Chromadorea</taxon>
        <taxon>Rhabditida</taxon>
        <taxon>Rhabditina</taxon>
        <taxon>Rhabditomorpha</taxon>
        <taxon>Strongyloidea</taxon>
        <taxon>Trichostrongylidae</taxon>
        <taxon>Haemonchus</taxon>
    </lineage>
</organism>
<name>A0A912MT12_HAECO</name>
<dbReference type="AlphaFoldDB" id="A0A912MT12"/>
<keyword evidence="1" id="KW-0472">Membrane</keyword>
<keyword evidence="1" id="KW-1133">Transmembrane helix</keyword>
<evidence type="ECO:0000256" key="1">
    <source>
        <dbReference type="SAM" id="Phobius"/>
    </source>
</evidence>
<feature type="transmembrane region" description="Helical" evidence="1">
    <location>
        <begin position="81"/>
        <end position="99"/>
    </location>
</feature>